<sequence length="772" mass="83759">MSSPGTSHLQPFRHDDSRMHGYSADRGGIHRSAPHNDRAAGDLPGKRDQSLVPAVGSVADACRRREEAVFTKEVMSPALQARSPSPACGLQSGARPAIQPRLRTAPCGTNRNLTGKPLVTLGHFMDIPGAYELRATGLIMTLNRIFMAALAAMLMVVAGESVADERRFGAFVVSSDRPGVIRLTGPIGVRDSLQFRRALRAIPEARTLLLDSEGGSLIIALDLAEDVLERGLTTEVAEGSRCLSACALVFFAGRERVVKGRLGVHQVASTSSGDVGFTQSTLSDVLDLFRRAGVDLEIAQIMLATPADQMHVFNAEEIERLAINQAGGSSGRSASPPDSGAGAPVEARLSAEAREAIRLCDELAAYPADRNRPAGIVGVSFDDLNADRAVPACRSAAAVQPDSPRLQFQLGRSLDKLKRYDEALYWYEKALAANYAPAQSNIGFMYQYGLGVTKDPSEAIKHYRSAAERGYAPAQFNLAEIYAEGEGVPRDDAEAFRLYGLAAAQGDADGQRKLGWMYDHGLGTAEDDAAAVRLYRQAADQGDASAQRLLGWMYANGQGVERNDGEALKWYRKAADQNEPAAVRLIGWMHENGYGVAESATEAVAWYRKAADLGDADAQREVGWAYANGTGVSKNESEAVRWYRKAADQNDAAAERLLGWMYANGLGLRKNETEAVKWYRKAAEKNEAAAQRLLGWMYATGRGIREDDAEAIKWYRKAAEQDEPQALYNLGAMYQSGQGVRKDLAEAARWYSRAAAVGHEDARKALQRLKKS</sequence>
<evidence type="ECO:0000256" key="1">
    <source>
        <dbReference type="SAM" id="MobiDB-lite"/>
    </source>
</evidence>
<reference evidence="3 4" key="1">
    <citation type="submission" date="2019-03" db="EMBL/GenBank/DDBJ databases">
        <title>Jiella endophytica sp. nov., a novel endophytic bacterium isolated from root of Ficus microcarpa Linn. f.</title>
        <authorList>
            <person name="Tuo L."/>
        </authorList>
    </citation>
    <scope>NUCLEOTIDE SEQUENCE [LARGE SCALE GENOMIC DNA]</scope>
    <source>
        <strain evidence="3 4">CBS5Q-3</strain>
    </source>
</reference>
<dbReference type="InterPro" id="IPR029045">
    <property type="entry name" value="ClpP/crotonase-like_dom_sf"/>
</dbReference>
<keyword evidence="4" id="KW-1185">Reference proteome</keyword>
<feature type="compositionally biased region" description="Basic and acidic residues" evidence="1">
    <location>
        <begin position="34"/>
        <end position="49"/>
    </location>
</feature>
<evidence type="ECO:0000313" key="3">
    <source>
        <dbReference type="EMBL" id="TFF27077.1"/>
    </source>
</evidence>
<feature type="region of interest" description="Disordered" evidence="1">
    <location>
        <begin position="1"/>
        <end position="50"/>
    </location>
</feature>
<protein>
    <submittedName>
        <fullName evidence="3">Uncharacterized protein</fullName>
    </submittedName>
</protein>
<name>A0A4Y8RTD3_9HYPH</name>
<dbReference type="SMART" id="SM00028">
    <property type="entry name" value="TPR"/>
    <property type="match status" value="2"/>
</dbReference>
<dbReference type="EMBL" id="SOZD01000005">
    <property type="protein sequence ID" value="TFF20776.1"/>
    <property type="molecule type" value="Genomic_DNA"/>
</dbReference>
<feature type="region of interest" description="Disordered" evidence="1">
    <location>
        <begin position="327"/>
        <end position="346"/>
    </location>
</feature>
<dbReference type="InterPro" id="IPR011990">
    <property type="entry name" value="TPR-like_helical_dom_sf"/>
</dbReference>
<dbReference type="InterPro" id="IPR050767">
    <property type="entry name" value="Sel1_AlgK"/>
</dbReference>
<dbReference type="PANTHER" id="PTHR11102:SF160">
    <property type="entry name" value="ERAD-ASSOCIATED E3 UBIQUITIN-PROTEIN LIGASE COMPONENT HRD3"/>
    <property type="match status" value="1"/>
</dbReference>
<dbReference type="PANTHER" id="PTHR11102">
    <property type="entry name" value="SEL-1-LIKE PROTEIN"/>
    <property type="match status" value="1"/>
</dbReference>
<dbReference type="AlphaFoldDB" id="A0A4Y8RTD3"/>
<organism evidence="3 4">
    <name type="scientific">Jiella endophytica</name>
    <dbReference type="NCBI Taxonomy" id="2558362"/>
    <lineage>
        <taxon>Bacteria</taxon>
        <taxon>Pseudomonadati</taxon>
        <taxon>Pseudomonadota</taxon>
        <taxon>Alphaproteobacteria</taxon>
        <taxon>Hyphomicrobiales</taxon>
        <taxon>Aurantimonadaceae</taxon>
        <taxon>Jiella</taxon>
    </lineage>
</organism>
<dbReference type="SUPFAM" id="SSF52096">
    <property type="entry name" value="ClpP/crotonase"/>
    <property type="match status" value="1"/>
</dbReference>
<comment type="caution">
    <text evidence="3">The sequence shown here is derived from an EMBL/GenBank/DDBJ whole genome shotgun (WGS) entry which is preliminary data.</text>
</comment>
<gene>
    <name evidence="3" type="ORF">E3C22_00920</name>
    <name evidence="2" type="ORF">E3C22_17960</name>
</gene>
<evidence type="ECO:0000313" key="4">
    <source>
        <dbReference type="Proteomes" id="UP000298179"/>
    </source>
</evidence>
<dbReference type="SMART" id="SM00671">
    <property type="entry name" value="SEL1"/>
    <property type="match status" value="10"/>
</dbReference>
<dbReference type="SUPFAM" id="SSF81901">
    <property type="entry name" value="HCP-like"/>
    <property type="match status" value="2"/>
</dbReference>
<dbReference type="InterPro" id="IPR019734">
    <property type="entry name" value="TPR_rpt"/>
</dbReference>
<dbReference type="Pfam" id="PF08238">
    <property type="entry name" value="Sel1"/>
    <property type="match status" value="10"/>
</dbReference>
<dbReference type="Proteomes" id="UP000298179">
    <property type="component" value="Unassembled WGS sequence"/>
</dbReference>
<dbReference type="InterPro" id="IPR006597">
    <property type="entry name" value="Sel1-like"/>
</dbReference>
<evidence type="ECO:0000313" key="2">
    <source>
        <dbReference type="EMBL" id="TFF20776.1"/>
    </source>
</evidence>
<dbReference type="Gene3D" id="1.25.40.10">
    <property type="entry name" value="Tetratricopeptide repeat domain"/>
    <property type="match status" value="2"/>
</dbReference>
<accession>A0A4Y8RTD3</accession>
<proteinExistence type="predicted"/>
<dbReference type="EMBL" id="SOZD01000001">
    <property type="protein sequence ID" value="TFF27077.1"/>
    <property type="molecule type" value="Genomic_DNA"/>
</dbReference>
<feature type="compositionally biased region" description="Low complexity" evidence="1">
    <location>
        <begin position="331"/>
        <end position="344"/>
    </location>
</feature>